<dbReference type="EMBL" id="ABJB010381617">
    <property type="status" value="NOT_ANNOTATED_CDS"/>
    <property type="molecule type" value="Genomic_DNA"/>
</dbReference>
<dbReference type="InParanoid" id="B7Q271"/>
<feature type="non-terminal residue" evidence="1">
    <location>
        <position position="1"/>
    </location>
</feature>
<dbReference type="VEuPathDB" id="VectorBase:ISCI020860"/>
<name>B7Q271_IXOSC</name>
<dbReference type="PaxDb" id="6945-B7Q271"/>
<evidence type="ECO:0000313" key="1">
    <source>
        <dbReference type="EMBL" id="EEC12943.1"/>
    </source>
</evidence>
<accession>B7Q271</accession>
<keyword evidence="3" id="KW-1185">Reference proteome</keyword>
<organism>
    <name type="scientific">Ixodes scapularis</name>
    <name type="common">Black-legged tick</name>
    <name type="synonym">Deer tick</name>
    <dbReference type="NCBI Taxonomy" id="6945"/>
    <lineage>
        <taxon>Eukaryota</taxon>
        <taxon>Metazoa</taxon>
        <taxon>Ecdysozoa</taxon>
        <taxon>Arthropoda</taxon>
        <taxon>Chelicerata</taxon>
        <taxon>Arachnida</taxon>
        <taxon>Acari</taxon>
        <taxon>Parasitiformes</taxon>
        <taxon>Ixodida</taxon>
        <taxon>Ixodoidea</taxon>
        <taxon>Ixodidae</taxon>
        <taxon>Ixodinae</taxon>
        <taxon>Ixodes</taxon>
    </lineage>
</organism>
<dbReference type="EnsemblMetazoa" id="ISCW020860-RA">
    <property type="protein sequence ID" value="ISCW020860-PA"/>
    <property type="gene ID" value="ISCW020860"/>
</dbReference>
<proteinExistence type="predicted"/>
<dbReference type="HOGENOM" id="CLU_2270429_0_0_1"/>
<reference evidence="1 3" key="1">
    <citation type="submission" date="2008-03" db="EMBL/GenBank/DDBJ databases">
        <title>Annotation of Ixodes scapularis.</title>
        <authorList>
            <consortium name="Ixodes scapularis Genome Project Consortium"/>
            <person name="Caler E."/>
            <person name="Hannick L.I."/>
            <person name="Bidwell S."/>
            <person name="Joardar V."/>
            <person name="Thiagarajan M."/>
            <person name="Amedeo P."/>
            <person name="Galinsky K.J."/>
            <person name="Schobel S."/>
            <person name="Inman J."/>
            <person name="Hostetler J."/>
            <person name="Miller J."/>
            <person name="Hammond M."/>
            <person name="Megy K."/>
            <person name="Lawson D."/>
            <person name="Kodira C."/>
            <person name="Sutton G."/>
            <person name="Meyer J."/>
            <person name="Hill C.A."/>
            <person name="Birren B."/>
            <person name="Nene V."/>
            <person name="Collins F."/>
            <person name="Alarcon-Chaidez F."/>
            <person name="Wikel S."/>
            <person name="Strausberg R."/>
        </authorList>
    </citation>
    <scope>NUCLEOTIDE SEQUENCE [LARGE SCALE GENOMIC DNA]</scope>
    <source>
        <strain evidence="3">Wikel</strain>
        <strain evidence="1">Wikel colony</strain>
    </source>
</reference>
<dbReference type="VEuPathDB" id="VectorBase:ISCW020860"/>
<protein>
    <submittedName>
        <fullName evidence="1 2">Uncharacterized protein</fullName>
    </submittedName>
</protein>
<gene>
    <name evidence="1" type="ORF">IscW_ISCW020860</name>
</gene>
<evidence type="ECO:0000313" key="2">
    <source>
        <dbReference type="EnsemblMetazoa" id="ISCW020860-PA"/>
    </source>
</evidence>
<sequence>VVSLLYSKNKRKSFTFLEHSETIHRTYTLGVPGSPHLFPNGLCLWCRQKYRENKRPPGEGRYALEEETTKKIGIVQRKGYKIPTRHVQLHPVQAQSMFHHRTR</sequence>
<dbReference type="AlphaFoldDB" id="B7Q271"/>
<evidence type="ECO:0000313" key="3">
    <source>
        <dbReference type="Proteomes" id="UP000001555"/>
    </source>
</evidence>
<dbReference type="Proteomes" id="UP000001555">
    <property type="component" value="Unassembled WGS sequence"/>
</dbReference>
<reference evidence="2" key="2">
    <citation type="submission" date="2020-05" db="UniProtKB">
        <authorList>
            <consortium name="EnsemblMetazoa"/>
        </authorList>
    </citation>
    <scope>IDENTIFICATION</scope>
    <source>
        <strain evidence="2">wikel</strain>
    </source>
</reference>
<dbReference type="EMBL" id="DS842011">
    <property type="protein sequence ID" value="EEC12943.1"/>
    <property type="molecule type" value="Genomic_DNA"/>
</dbReference>